<evidence type="ECO:0000256" key="1">
    <source>
        <dbReference type="ARBA" id="ARBA00001947"/>
    </source>
</evidence>
<sequence length="133" mass="14630">PIGAVIVKDGVVVGRGHNLVERLKDPTAHAEIIAITSATSTLNNWRLKGCTIYVTVEPCPMCAGALILSRIDRVVYGADDKKFGALGSVFDIAKYRFNHKFDVEKGVLAREAEELLKAFFSQIRKEREGWPSG</sequence>
<evidence type="ECO:0000256" key="4">
    <source>
        <dbReference type="ARBA" id="ARBA00012740"/>
    </source>
</evidence>
<comment type="catalytic activity">
    <reaction evidence="10">
        <text>adenosine(34) in tRNA + H2O + H(+) = inosine(34) in tRNA + NH4(+)</text>
        <dbReference type="Rhea" id="RHEA:43168"/>
        <dbReference type="Rhea" id="RHEA-COMP:10373"/>
        <dbReference type="Rhea" id="RHEA-COMP:10374"/>
        <dbReference type="ChEBI" id="CHEBI:15377"/>
        <dbReference type="ChEBI" id="CHEBI:15378"/>
        <dbReference type="ChEBI" id="CHEBI:28938"/>
        <dbReference type="ChEBI" id="CHEBI:74411"/>
        <dbReference type="ChEBI" id="CHEBI:82852"/>
        <dbReference type="EC" id="3.5.4.33"/>
    </reaction>
</comment>
<dbReference type="InterPro" id="IPR002125">
    <property type="entry name" value="CMP_dCMP_dom"/>
</dbReference>
<dbReference type="Gene3D" id="3.40.140.10">
    <property type="entry name" value="Cytidine Deaminase, domain 2"/>
    <property type="match status" value="1"/>
</dbReference>
<dbReference type="InterPro" id="IPR028883">
    <property type="entry name" value="tRNA_aden_deaminase"/>
</dbReference>
<dbReference type="GO" id="GO:0052717">
    <property type="term" value="F:tRNA-specific adenosine-34 deaminase activity"/>
    <property type="evidence" value="ECO:0007669"/>
    <property type="project" value="UniProtKB-EC"/>
</dbReference>
<dbReference type="Pfam" id="PF14437">
    <property type="entry name" value="MafB19-deam"/>
    <property type="match status" value="1"/>
</dbReference>
<proteinExistence type="inferred from homology"/>
<evidence type="ECO:0000256" key="9">
    <source>
        <dbReference type="ARBA" id="ARBA00022833"/>
    </source>
</evidence>
<evidence type="ECO:0000256" key="2">
    <source>
        <dbReference type="ARBA" id="ARBA00010669"/>
    </source>
</evidence>
<keyword evidence="6" id="KW-0819">tRNA processing</keyword>
<dbReference type="SUPFAM" id="SSF53927">
    <property type="entry name" value="Cytidine deaminase-like"/>
    <property type="match status" value="1"/>
</dbReference>
<dbReference type="InterPro" id="IPR058535">
    <property type="entry name" value="MafB19-deam"/>
</dbReference>
<dbReference type="GO" id="GO:0008270">
    <property type="term" value="F:zinc ion binding"/>
    <property type="evidence" value="ECO:0007669"/>
    <property type="project" value="InterPro"/>
</dbReference>
<name>A0A7C0Z9C1_UNCW3</name>
<evidence type="ECO:0000256" key="10">
    <source>
        <dbReference type="ARBA" id="ARBA00048045"/>
    </source>
</evidence>
<evidence type="ECO:0000256" key="8">
    <source>
        <dbReference type="ARBA" id="ARBA00022801"/>
    </source>
</evidence>
<dbReference type="InterPro" id="IPR016192">
    <property type="entry name" value="APOBEC/CMP_deaminase_Zn-bd"/>
</dbReference>
<comment type="similarity">
    <text evidence="2">Belongs to the cytidine and deoxycytidylate deaminase family. ADAT2 subfamily.</text>
</comment>
<evidence type="ECO:0000313" key="12">
    <source>
        <dbReference type="EMBL" id="HDI82730.1"/>
    </source>
</evidence>
<gene>
    <name evidence="12" type="ORF">ENF18_02925</name>
</gene>
<feature type="domain" description="CMP/dCMP-type deaminase" evidence="11">
    <location>
        <begin position="1"/>
        <end position="89"/>
    </location>
</feature>
<dbReference type="Proteomes" id="UP000885847">
    <property type="component" value="Unassembled WGS sequence"/>
</dbReference>
<dbReference type="AlphaFoldDB" id="A0A7C0Z9C1"/>
<evidence type="ECO:0000259" key="11">
    <source>
        <dbReference type="PROSITE" id="PS51747"/>
    </source>
</evidence>
<comment type="cofactor">
    <cofactor evidence="1">
        <name>Zn(2+)</name>
        <dbReference type="ChEBI" id="CHEBI:29105"/>
    </cofactor>
</comment>
<accession>A0A7C0Z9C1</accession>
<evidence type="ECO:0000256" key="3">
    <source>
        <dbReference type="ARBA" id="ARBA00011738"/>
    </source>
</evidence>
<organism evidence="12">
    <name type="scientific">candidate division WOR-3 bacterium</name>
    <dbReference type="NCBI Taxonomy" id="2052148"/>
    <lineage>
        <taxon>Bacteria</taxon>
        <taxon>Bacteria division WOR-3</taxon>
    </lineage>
</organism>
<dbReference type="PROSITE" id="PS51747">
    <property type="entry name" value="CYT_DCMP_DEAMINASES_2"/>
    <property type="match status" value="1"/>
</dbReference>
<comment type="caution">
    <text evidence="12">The sequence shown here is derived from an EMBL/GenBank/DDBJ whole genome shotgun (WGS) entry which is preliminary data.</text>
</comment>
<keyword evidence="8" id="KW-0378">Hydrolase</keyword>
<dbReference type="PANTHER" id="PTHR11079:SF202">
    <property type="entry name" value="TRNA-SPECIFIC ADENOSINE DEAMINASE"/>
    <property type="match status" value="1"/>
</dbReference>
<comment type="subunit">
    <text evidence="3">Homodimer.</text>
</comment>
<dbReference type="PANTHER" id="PTHR11079">
    <property type="entry name" value="CYTOSINE DEAMINASE FAMILY MEMBER"/>
    <property type="match status" value="1"/>
</dbReference>
<reference evidence="12" key="1">
    <citation type="journal article" date="2020" name="mSystems">
        <title>Genome- and Community-Level Interaction Insights into Carbon Utilization and Element Cycling Functions of Hydrothermarchaeota in Hydrothermal Sediment.</title>
        <authorList>
            <person name="Zhou Z."/>
            <person name="Liu Y."/>
            <person name="Xu W."/>
            <person name="Pan J."/>
            <person name="Luo Z.H."/>
            <person name="Li M."/>
        </authorList>
    </citation>
    <scope>NUCLEOTIDE SEQUENCE [LARGE SCALE GENOMIC DNA]</scope>
    <source>
        <strain evidence="12">HyVt-102</strain>
    </source>
</reference>
<keyword evidence="9" id="KW-0862">Zinc</keyword>
<dbReference type="PROSITE" id="PS00903">
    <property type="entry name" value="CYT_DCMP_DEAMINASES_1"/>
    <property type="match status" value="1"/>
</dbReference>
<dbReference type="CDD" id="cd01285">
    <property type="entry name" value="nucleoside_deaminase"/>
    <property type="match status" value="1"/>
</dbReference>
<dbReference type="EMBL" id="DQWE01000137">
    <property type="protein sequence ID" value="HDI82730.1"/>
    <property type="molecule type" value="Genomic_DNA"/>
</dbReference>
<dbReference type="GO" id="GO:0002100">
    <property type="term" value="P:tRNA wobble adenosine to inosine editing"/>
    <property type="evidence" value="ECO:0007669"/>
    <property type="project" value="InterPro"/>
</dbReference>
<evidence type="ECO:0000256" key="7">
    <source>
        <dbReference type="ARBA" id="ARBA00022723"/>
    </source>
</evidence>
<feature type="non-terminal residue" evidence="12">
    <location>
        <position position="1"/>
    </location>
</feature>
<keyword evidence="7" id="KW-0479">Metal-binding</keyword>
<dbReference type="EC" id="3.5.4.33" evidence="4"/>
<evidence type="ECO:0000256" key="6">
    <source>
        <dbReference type="ARBA" id="ARBA00022694"/>
    </source>
</evidence>
<evidence type="ECO:0000256" key="5">
    <source>
        <dbReference type="ARBA" id="ARBA00019216"/>
    </source>
</evidence>
<dbReference type="HAMAP" id="MF_00972">
    <property type="entry name" value="tRNA_aden_deaminase"/>
    <property type="match status" value="1"/>
</dbReference>
<protein>
    <recommendedName>
        <fullName evidence="5">tRNA-specific adenosine deaminase 2</fullName>
        <ecNumber evidence="4">3.5.4.33</ecNumber>
    </recommendedName>
</protein>
<dbReference type="InterPro" id="IPR016193">
    <property type="entry name" value="Cytidine_deaminase-like"/>
</dbReference>